<dbReference type="InterPro" id="IPR022441">
    <property type="entry name" value="Para_beta_helix_rpt-2"/>
</dbReference>
<organism evidence="2">
    <name type="scientific">Planktothricoides raciborskii GIHE-MW2</name>
    <dbReference type="NCBI Taxonomy" id="2792601"/>
    <lineage>
        <taxon>Bacteria</taxon>
        <taxon>Bacillati</taxon>
        <taxon>Cyanobacteriota</taxon>
        <taxon>Cyanophyceae</taxon>
        <taxon>Oscillatoriophycideae</taxon>
        <taxon>Oscillatoriales</taxon>
        <taxon>Oscillatoriaceae</taxon>
        <taxon>Planktothricoides</taxon>
    </lineage>
</organism>
<reference evidence="2" key="1">
    <citation type="submission" date="2024-07" db="EMBL/GenBank/DDBJ databases">
        <authorList>
            <person name="Kim Y.J."/>
            <person name="Jeong J.Y."/>
        </authorList>
    </citation>
    <scope>NUCLEOTIDE SEQUENCE</scope>
    <source>
        <strain evidence="2">GIHE-MW2</strain>
    </source>
</reference>
<dbReference type="Gene3D" id="2.160.20.10">
    <property type="entry name" value="Single-stranded right-handed beta-helix, Pectin lyase-like"/>
    <property type="match status" value="1"/>
</dbReference>
<dbReference type="SMART" id="SM00710">
    <property type="entry name" value="PbH1"/>
    <property type="match status" value="5"/>
</dbReference>
<dbReference type="InterPro" id="IPR011459">
    <property type="entry name" value="DUF1565"/>
</dbReference>
<feature type="domain" description="SLH" evidence="1">
    <location>
        <begin position="424"/>
        <end position="481"/>
    </location>
</feature>
<sequence>MKFSHQSNQVSSFSGNAFSQGRQFGNMTLAASLAALLLCGSGATFRPMAAKAQTNLGPIAQATAQATTEQTVIYVNSAQGSDRPGAGLSEATAYRTISYALQQAKAGTIIQLADGTYSAETGENFPLNIPSKVTLRGKTSSKGQGVMIVGGGSHVSASFARQNVTVVALDEAIVEGVTITNTLSRGTGLWIEQGKPTIANNTFANSLREGIFVTGNAQPTISSNLFIKNDANGISVARAAKGVIRDNTFQETGYGMAISDTSAPLVSNNGVFKNKAGIVVSNSATPILRNNVIENNLAGGVVVIGTANPNLGTVNDQGNNRIRSNGSSDVLNSTSNLLLAIGNDINPNGIQGNVNFVPADVQVAFSDVQGHWAQSYITALAKRGVISGFPDGTYRPNEPVTRAQFAAIVNKAFAPKPVRINKVFADVVSTFWGADAIQTAYRGGFLAGYPGDIFRPNQEIPKVQALVALTSGLGLPEASQSLLSRYSDAAQIPDYAKNAIASATASQLVVNYPNLSQFNPNQQATRAEVAAFVYQALVNAGQAEVIPSPYVVATP</sequence>
<dbReference type="PANTHER" id="PTHR43308:SF5">
    <property type="entry name" value="S-LAYER PROTEIN _ PEPTIDOGLYCAN ENDO-BETA-N-ACETYLGLUCOSAMINIDASE"/>
    <property type="match status" value="1"/>
</dbReference>
<proteinExistence type="predicted"/>
<feature type="domain" description="SLH" evidence="1">
    <location>
        <begin position="360"/>
        <end position="423"/>
    </location>
</feature>
<accession>A0AAU8JGG7</accession>
<evidence type="ECO:0000313" key="2">
    <source>
        <dbReference type="EMBL" id="XCM37846.1"/>
    </source>
</evidence>
<dbReference type="InterPro" id="IPR051465">
    <property type="entry name" value="Cell_Envelope_Struct_Comp"/>
</dbReference>
<dbReference type="PANTHER" id="PTHR43308">
    <property type="entry name" value="OUTER MEMBRANE PROTEIN ALPHA-RELATED"/>
    <property type="match status" value="1"/>
</dbReference>
<dbReference type="NCBIfam" id="TIGR03804">
    <property type="entry name" value="para_beta_helix"/>
    <property type="match status" value="3"/>
</dbReference>
<dbReference type="PROSITE" id="PS51272">
    <property type="entry name" value="SLH"/>
    <property type="match status" value="3"/>
</dbReference>
<dbReference type="InterPro" id="IPR006626">
    <property type="entry name" value="PbH1"/>
</dbReference>
<dbReference type="InterPro" id="IPR012334">
    <property type="entry name" value="Pectin_lyas_fold"/>
</dbReference>
<dbReference type="SUPFAM" id="SSF51126">
    <property type="entry name" value="Pectin lyase-like"/>
    <property type="match status" value="1"/>
</dbReference>
<evidence type="ECO:0000259" key="1">
    <source>
        <dbReference type="PROSITE" id="PS51272"/>
    </source>
</evidence>
<dbReference type="InterPro" id="IPR011050">
    <property type="entry name" value="Pectin_lyase_fold/virulence"/>
</dbReference>
<dbReference type="AlphaFoldDB" id="A0AAU8JGG7"/>
<name>A0AAU8JGG7_9CYAN</name>
<protein>
    <submittedName>
        <fullName evidence="2">DUF1565 domain-containing protein</fullName>
    </submittedName>
</protein>
<dbReference type="EMBL" id="CP159837">
    <property type="protein sequence ID" value="XCM37846.1"/>
    <property type="molecule type" value="Genomic_DNA"/>
</dbReference>
<dbReference type="InterPro" id="IPR001119">
    <property type="entry name" value="SLH_dom"/>
</dbReference>
<dbReference type="Pfam" id="PF00395">
    <property type="entry name" value="SLH"/>
    <property type="match status" value="3"/>
</dbReference>
<dbReference type="Pfam" id="PF07602">
    <property type="entry name" value="DUF1565"/>
    <property type="match status" value="1"/>
</dbReference>
<dbReference type="RefSeq" id="WP_354635623.1">
    <property type="nucleotide sequence ID" value="NZ_CP159837.1"/>
</dbReference>
<feature type="domain" description="SLH" evidence="1">
    <location>
        <begin position="483"/>
        <end position="547"/>
    </location>
</feature>
<gene>
    <name evidence="2" type="ORF">ABWT76_000650</name>
</gene>